<dbReference type="RefSeq" id="WP_196282860.1">
    <property type="nucleotide sequence ID" value="NZ_JADQDQ010000006.1"/>
</dbReference>
<dbReference type="InterPro" id="IPR000014">
    <property type="entry name" value="PAS"/>
</dbReference>
<dbReference type="InterPro" id="IPR035965">
    <property type="entry name" value="PAS-like_dom_sf"/>
</dbReference>
<dbReference type="SMART" id="SM00388">
    <property type="entry name" value="HisKA"/>
    <property type="match status" value="1"/>
</dbReference>
<dbReference type="InterPro" id="IPR005467">
    <property type="entry name" value="His_kinase_dom"/>
</dbReference>
<dbReference type="InterPro" id="IPR001789">
    <property type="entry name" value="Sig_transdc_resp-reg_receiver"/>
</dbReference>
<dbReference type="Gene3D" id="3.30.565.10">
    <property type="entry name" value="Histidine kinase-like ATPase, C-terminal domain"/>
    <property type="match status" value="1"/>
</dbReference>
<feature type="domain" description="Response regulatory" evidence="7">
    <location>
        <begin position="904"/>
        <end position="1022"/>
    </location>
</feature>
<gene>
    <name evidence="11" type="ORF">I2I05_13825</name>
</gene>
<dbReference type="Gene3D" id="1.20.120.160">
    <property type="entry name" value="HPT domain"/>
    <property type="match status" value="1"/>
</dbReference>
<evidence type="ECO:0000259" key="7">
    <source>
        <dbReference type="PROSITE" id="PS50110"/>
    </source>
</evidence>
<dbReference type="CDD" id="cd16922">
    <property type="entry name" value="HATPase_EvgS-ArcB-TorS-like"/>
    <property type="match status" value="1"/>
</dbReference>
<feature type="domain" description="PAS" evidence="8">
    <location>
        <begin position="516"/>
        <end position="586"/>
    </location>
</feature>
<dbReference type="InterPro" id="IPR003594">
    <property type="entry name" value="HATPase_dom"/>
</dbReference>
<dbReference type="Pfam" id="PF08448">
    <property type="entry name" value="PAS_4"/>
    <property type="match status" value="3"/>
</dbReference>
<dbReference type="CDD" id="cd00082">
    <property type="entry name" value="HisKA"/>
    <property type="match status" value="1"/>
</dbReference>
<evidence type="ECO:0000259" key="6">
    <source>
        <dbReference type="PROSITE" id="PS50109"/>
    </source>
</evidence>
<dbReference type="SMART" id="SM00448">
    <property type="entry name" value="REC"/>
    <property type="match status" value="1"/>
</dbReference>
<dbReference type="InterPro" id="IPR011006">
    <property type="entry name" value="CheY-like_superfamily"/>
</dbReference>
<evidence type="ECO:0000256" key="2">
    <source>
        <dbReference type="ARBA" id="ARBA00012438"/>
    </source>
</evidence>
<comment type="catalytic activity">
    <reaction evidence="1">
        <text>ATP + protein L-histidine = ADP + protein N-phospho-L-histidine.</text>
        <dbReference type="EC" id="2.7.13.3"/>
    </reaction>
</comment>
<keyword evidence="3 5" id="KW-0597">Phosphoprotein</keyword>
<dbReference type="Gene3D" id="1.10.287.130">
    <property type="match status" value="1"/>
</dbReference>
<dbReference type="InterPro" id="IPR036641">
    <property type="entry name" value="HPT_dom_sf"/>
</dbReference>
<dbReference type="InterPro" id="IPR036890">
    <property type="entry name" value="HATPase_C_sf"/>
</dbReference>
<dbReference type="PANTHER" id="PTHR45339:SF5">
    <property type="entry name" value="HISTIDINE KINASE"/>
    <property type="match status" value="1"/>
</dbReference>
<dbReference type="CDD" id="cd00130">
    <property type="entry name" value="PAS"/>
    <property type="match status" value="1"/>
</dbReference>
<evidence type="ECO:0000256" key="5">
    <source>
        <dbReference type="PROSITE-ProRule" id="PRU00169"/>
    </source>
</evidence>
<dbReference type="InterPro" id="IPR008207">
    <property type="entry name" value="Sig_transdc_His_kin_Hpt_dom"/>
</dbReference>
<reference evidence="11 12" key="1">
    <citation type="submission" date="2020-11" db="EMBL/GenBank/DDBJ databases">
        <authorList>
            <person name="Kim M.K."/>
        </authorList>
    </citation>
    <scope>NUCLEOTIDE SEQUENCE [LARGE SCALE GENOMIC DNA]</scope>
    <source>
        <strain evidence="11 12">BT683</strain>
    </source>
</reference>
<feature type="domain" description="Histidine kinase" evidence="6">
    <location>
        <begin position="658"/>
        <end position="881"/>
    </location>
</feature>
<dbReference type="SUPFAM" id="SSF55874">
    <property type="entry name" value="ATPase domain of HSP90 chaperone/DNA topoisomerase II/histidine kinase"/>
    <property type="match status" value="1"/>
</dbReference>
<dbReference type="PANTHER" id="PTHR45339">
    <property type="entry name" value="HYBRID SIGNAL TRANSDUCTION HISTIDINE KINASE J"/>
    <property type="match status" value="1"/>
</dbReference>
<dbReference type="SUPFAM" id="SSF52172">
    <property type="entry name" value="CheY-like"/>
    <property type="match status" value="1"/>
</dbReference>
<evidence type="ECO:0000259" key="9">
    <source>
        <dbReference type="PROSITE" id="PS50113"/>
    </source>
</evidence>
<dbReference type="NCBIfam" id="TIGR00229">
    <property type="entry name" value="sensory_box"/>
    <property type="match status" value="1"/>
</dbReference>
<feature type="domain" description="HPt" evidence="10">
    <location>
        <begin position="1043"/>
        <end position="1141"/>
    </location>
</feature>
<dbReference type="PROSITE" id="PS50113">
    <property type="entry name" value="PAC"/>
    <property type="match status" value="1"/>
</dbReference>
<dbReference type="PROSITE" id="PS50894">
    <property type="entry name" value="HPT"/>
    <property type="match status" value="1"/>
</dbReference>
<dbReference type="PROSITE" id="PS50110">
    <property type="entry name" value="RESPONSE_REGULATORY"/>
    <property type="match status" value="1"/>
</dbReference>
<proteinExistence type="predicted"/>
<dbReference type="InterPro" id="IPR013656">
    <property type="entry name" value="PAS_4"/>
</dbReference>
<evidence type="ECO:0000313" key="11">
    <source>
        <dbReference type="EMBL" id="MBF9238480.1"/>
    </source>
</evidence>
<evidence type="ECO:0000259" key="10">
    <source>
        <dbReference type="PROSITE" id="PS50894"/>
    </source>
</evidence>
<organism evidence="11 12">
    <name type="scientific">Hymenobacter jeongseonensis</name>
    <dbReference type="NCBI Taxonomy" id="2791027"/>
    <lineage>
        <taxon>Bacteria</taxon>
        <taxon>Pseudomonadati</taxon>
        <taxon>Bacteroidota</taxon>
        <taxon>Cytophagia</taxon>
        <taxon>Cytophagales</taxon>
        <taxon>Hymenobacteraceae</taxon>
        <taxon>Hymenobacter</taxon>
    </lineage>
</organism>
<dbReference type="InterPro" id="IPR003661">
    <property type="entry name" value="HisK_dim/P_dom"/>
</dbReference>
<dbReference type="Gene3D" id="3.30.450.20">
    <property type="entry name" value="PAS domain"/>
    <property type="match status" value="3"/>
</dbReference>
<dbReference type="CDD" id="cd17546">
    <property type="entry name" value="REC_hyHK_CKI1_RcsC-like"/>
    <property type="match status" value="1"/>
</dbReference>
<evidence type="ECO:0000259" key="8">
    <source>
        <dbReference type="PROSITE" id="PS50112"/>
    </source>
</evidence>
<dbReference type="PROSITE" id="PS50109">
    <property type="entry name" value="HIS_KIN"/>
    <property type="match status" value="1"/>
</dbReference>
<dbReference type="PRINTS" id="PR00344">
    <property type="entry name" value="BCTRLSENSOR"/>
</dbReference>
<evidence type="ECO:0000256" key="4">
    <source>
        <dbReference type="PROSITE-ProRule" id="PRU00110"/>
    </source>
</evidence>
<dbReference type="Pfam" id="PF00512">
    <property type="entry name" value="HisKA"/>
    <property type="match status" value="1"/>
</dbReference>
<protein>
    <recommendedName>
        <fullName evidence="2">histidine kinase</fullName>
        <ecNumber evidence="2">2.7.13.3</ecNumber>
    </recommendedName>
</protein>
<dbReference type="Pfam" id="PF00072">
    <property type="entry name" value="Response_reg"/>
    <property type="match status" value="1"/>
</dbReference>
<accession>A0ABS0IJE5</accession>
<dbReference type="Proteomes" id="UP000597617">
    <property type="component" value="Unassembled WGS sequence"/>
</dbReference>
<feature type="modified residue" description="Phosphohistidine" evidence="4">
    <location>
        <position position="1082"/>
    </location>
</feature>
<comment type="caution">
    <text evidence="11">The sequence shown here is derived from an EMBL/GenBank/DDBJ whole genome shotgun (WGS) entry which is preliminary data.</text>
</comment>
<dbReference type="InterPro" id="IPR004358">
    <property type="entry name" value="Sig_transdc_His_kin-like_C"/>
</dbReference>
<dbReference type="SMART" id="SM00387">
    <property type="entry name" value="HATPase_c"/>
    <property type="match status" value="1"/>
</dbReference>
<dbReference type="InterPro" id="IPR036097">
    <property type="entry name" value="HisK_dim/P_sf"/>
</dbReference>
<dbReference type="SUPFAM" id="SSF47384">
    <property type="entry name" value="Homodimeric domain of signal transducing histidine kinase"/>
    <property type="match status" value="1"/>
</dbReference>
<dbReference type="PROSITE" id="PS50112">
    <property type="entry name" value="PAS"/>
    <property type="match status" value="1"/>
</dbReference>
<dbReference type="EMBL" id="JADQDQ010000006">
    <property type="protein sequence ID" value="MBF9238480.1"/>
    <property type="molecule type" value="Genomic_DNA"/>
</dbReference>
<dbReference type="Gene3D" id="3.40.50.2300">
    <property type="match status" value="1"/>
</dbReference>
<dbReference type="SUPFAM" id="SSF47226">
    <property type="entry name" value="Histidine-containing phosphotransfer domain, HPT domain"/>
    <property type="match status" value="1"/>
</dbReference>
<name>A0ABS0IJE5_9BACT</name>
<sequence length="1145" mass="125643">MSTPSPQLPSSATPADLAQAQQRAAELFQAVVQATGAAETPAHPVSLLLDMLPEGIALVGATGRIEVLNQRFFTLFDLPDAPAIWLGQPMETLLAHAQPRVLASEPRGSAQVQTLHNGRVLICSEMPEAAEAEKTGRRLLCWNEVTERHQLLAQIESIARIPQQNPNPVVRLAASGRLLYANVAAHKLGLSLTRAERVQGQQTLRALAAQALTQGDGSQLEGSLGQRWFSVHVVPFAAEGYVNLYLGETTMRVQAEQQLQEQERFYETILNELPAEVFVVDQHYRYQFVNPAAVPDAALRQWMLGRTNEEYNTRRGLPGVVAQQRQQHMKTVLTNRQRHEWVETLGHAEQLRYVMRRLQPVPEAGDSIRLVIGYGLDITAQEMTRRELREQQDFTQSILDASPSVIYVRDEAHQIVFENHAMQAIREASRHLTGEALAPGSVEAAEVAQFIANDQLVIRSGQELQAEESLTLLDGSKHIFQTVKRPLPRSDGRVHVLGVSTDITAFRRAQQTLEQSEKQYRDLMNYAQAFICAHALDGTVLTANPALSELLNTPIDEIVGSNVSDVMTAGDRAAFADYLALITANHEASGVQRVCPRGSTEQRYLLYRNFLVNEPGQEPYVISHSHDITERIAAEREMKRAKEAAESAALAKENFLANMSHEIRTPLNGILGMASQLGKTALEPRQHEFLRMIRTSGQHLLSVINDVLDMAKITSGKLEFEQVGFNLCDSMGQAVQPLVLQAQEKGLEFGGTMLRESCTYPWVVSDPYRLNQILINLVANAIKFTARGSITVVGRQLAETSTHLTVEFSVTDTGIGIAPDKHASIFEGFTQAYADTSRQFGGTGLGLSISRALVEQLGGTLTLRSAPGQGSTFAFTLTLPKAEAPVVAPDTVGEFNTGALAGLRVLLVEDNEINREVARFMLEEWGVILEEAVDGVQGLQLLTDHTYDVVLMDIQMPGLNGVEVTRAVRQLADPVKAHVPILALTANAFREDNERYRAAGMNDCLAKPFDEHDLYHKLDTLRGLPRTALPYDLTKLRAMAHGREAFVTKIIRSFLSNTPTSLVQLQEAAAAGQWSRVAELTHHIKPNLAALGVPGVSHVVSVLEKVPSTNQSSAHATADRALLVTQLVASVSRALAALPAEIPAE</sequence>
<dbReference type="InterPro" id="IPR000700">
    <property type="entry name" value="PAS-assoc_C"/>
</dbReference>
<dbReference type="Pfam" id="PF02518">
    <property type="entry name" value="HATPase_c"/>
    <property type="match status" value="1"/>
</dbReference>
<dbReference type="EC" id="2.7.13.3" evidence="2"/>
<dbReference type="SMART" id="SM00091">
    <property type="entry name" value="PAS"/>
    <property type="match status" value="5"/>
</dbReference>
<evidence type="ECO:0000256" key="1">
    <source>
        <dbReference type="ARBA" id="ARBA00000085"/>
    </source>
</evidence>
<evidence type="ECO:0000256" key="3">
    <source>
        <dbReference type="ARBA" id="ARBA00022553"/>
    </source>
</evidence>
<feature type="domain" description="PAC" evidence="9">
    <location>
        <begin position="464"/>
        <end position="515"/>
    </location>
</feature>
<dbReference type="SUPFAM" id="SSF55785">
    <property type="entry name" value="PYP-like sensor domain (PAS domain)"/>
    <property type="match status" value="3"/>
</dbReference>
<keyword evidence="12" id="KW-1185">Reference proteome</keyword>
<feature type="modified residue" description="4-aspartylphosphate" evidence="5">
    <location>
        <position position="953"/>
    </location>
</feature>
<evidence type="ECO:0000313" key="12">
    <source>
        <dbReference type="Proteomes" id="UP000597617"/>
    </source>
</evidence>